<evidence type="ECO:0000256" key="1">
    <source>
        <dbReference type="ARBA" id="ARBA00022801"/>
    </source>
</evidence>
<feature type="non-terminal residue" evidence="3">
    <location>
        <position position="1"/>
    </location>
</feature>
<evidence type="ECO:0000259" key="2">
    <source>
        <dbReference type="PROSITE" id="PS50142"/>
    </source>
</evidence>
<name>A0A6N2BUD8_SOLCI</name>
<dbReference type="SUPFAM" id="SSF69065">
    <property type="entry name" value="RNase III domain-like"/>
    <property type="match status" value="1"/>
</dbReference>
<dbReference type="GO" id="GO:0005737">
    <property type="term" value="C:cytoplasm"/>
    <property type="evidence" value="ECO:0007669"/>
    <property type="project" value="TreeGrafter"/>
</dbReference>
<organism evidence="3">
    <name type="scientific">Solanum chilense</name>
    <name type="common">Tomato</name>
    <name type="synonym">Lycopersicon chilense</name>
    <dbReference type="NCBI Taxonomy" id="4083"/>
    <lineage>
        <taxon>Eukaryota</taxon>
        <taxon>Viridiplantae</taxon>
        <taxon>Streptophyta</taxon>
        <taxon>Embryophyta</taxon>
        <taxon>Tracheophyta</taxon>
        <taxon>Spermatophyta</taxon>
        <taxon>Magnoliopsida</taxon>
        <taxon>eudicotyledons</taxon>
        <taxon>Gunneridae</taxon>
        <taxon>Pentapetalae</taxon>
        <taxon>asterids</taxon>
        <taxon>lamiids</taxon>
        <taxon>Solanales</taxon>
        <taxon>Solanaceae</taxon>
        <taxon>Solanoideae</taxon>
        <taxon>Solaneae</taxon>
        <taxon>Solanum</taxon>
        <taxon>Solanum subgen. Lycopersicon</taxon>
    </lineage>
</organism>
<gene>
    <name evidence="3" type="ORF">EJD97_007185</name>
</gene>
<dbReference type="GO" id="GO:0004525">
    <property type="term" value="F:ribonuclease III activity"/>
    <property type="evidence" value="ECO:0007669"/>
    <property type="project" value="InterPro"/>
</dbReference>
<accession>A0A6N2BUD8</accession>
<dbReference type="Gene3D" id="1.10.1520.10">
    <property type="entry name" value="Ribonuclease III domain"/>
    <property type="match status" value="1"/>
</dbReference>
<feature type="domain" description="RNase III" evidence="2">
    <location>
        <begin position="1"/>
        <end position="58"/>
    </location>
</feature>
<evidence type="ECO:0000313" key="3">
    <source>
        <dbReference type="EMBL" id="TMW96541.1"/>
    </source>
</evidence>
<dbReference type="GO" id="GO:0003723">
    <property type="term" value="F:RNA binding"/>
    <property type="evidence" value="ECO:0007669"/>
    <property type="project" value="TreeGrafter"/>
</dbReference>
<dbReference type="AlphaFoldDB" id="A0A6N2BUD8"/>
<dbReference type="PROSITE" id="PS50142">
    <property type="entry name" value="RNASE_3_2"/>
    <property type="match status" value="1"/>
</dbReference>
<dbReference type="GO" id="GO:0030422">
    <property type="term" value="P:siRNA processing"/>
    <property type="evidence" value="ECO:0007669"/>
    <property type="project" value="TreeGrafter"/>
</dbReference>
<dbReference type="InterPro" id="IPR036389">
    <property type="entry name" value="RNase_III_sf"/>
</dbReference>
<protein>
    <recommendedName>
        <fullName evidence="2">RNase III domain-containing protein</fullName>
    </recommendedName>
</protein>
<comment type="caution">
    <text evidence="3">The sequence shown here is derived from an EMBL/GenBank/DDBJ whole genome shotgun (WGS) entry which is preliminary data.</text>
</comment>
<dbReference type="PANTHER" id="PTHR14950">
    <property type="entry name" value="DICER-RELATED"/>
    <property type="match status" value="1"/>
</dbReference>
<proteinExistence type="predicted"/>
<dbReference type="InterPro" id="IPR000999">
    <property type="entry name" value="RNase_III_dom"/>
</dbReference>
<keyword evidence="1" id="KW-0378">Hydrolase</keyword>
<sequence>KQRNVSRIFILKSLEKLGDYFLRYAISIQPFKTYENYHEGLIKIKKKSIISNDALFNLKVSMHEHIVHALLDLQRQIFCTFEDFEKLDLVSTFGWETETSFPNVLVDVIEYFAIV</sequence>
<dbReference type="EMBL" id="RXGB01002042">
    <property type="protein sequence ID" value="TMW96541.1"/>
    <property type="molecule type" value="Genomic_DNA"/>
</dbReference>
<dbReference type="PANTHER" id="PTHR14950:SF70">
    <property type="entry name" value="ENDORIBONUCLEASE DICER HOMOLOG 2"/>
    <property type="match status" value="1"/>
</dbReference>
<reference evidence="3" key="1">
    <citation type="submission" date="2019-05" db="EMBL/GenBank/DDBJ databases">
        <title>The de novo reference genome and transcriptome assemblies of the wild tomato species Solanum chilense.</title>
        <authorList>
            <person name="Stam R."/>
            <person name="Nosenko T."/>
            <person name="Hoerger A.C."/>
            <person name="Stephan W."/>
            <person name="Seidel M.A."/>
            <person name="Kuhn J.M.M."/>
            <person name="Haberer G."/>
            <person name="Tellier A."/>
        </authorList>
    </citation>
    <scope>NUCLEOTIDE SEQUENCE</scope>
    <source>
        <tissue evidence="3">Mature leaves</tissue>
    </source>
</reference>
<dbReference type="GO" id="GO:0005634">
    <property type="term" value="C:nucleus"/>
    <property type="evidence" value="ECO:0007669"/>
    <property type="project" value="TreeGrafter"/>
</dbReference>